<evidence type="ECO:0008006" key="4">
    <source>
        <dbReference type="Google" id="ProtNLM"/>
    </source>
</evidence>
<feature type="transmembrane region" description="Helical" evidence="1">
    <location>
        <begin position="289"/>
        <end position="307"/>
    </location>
</feature>
<name>A1ZJN0_MICM2</name>
<gene>
    <name evidence="2" type="ORF">M23134_01389</name>
</gene>
<dbReference type="Pfam" id="PF13576">
    <property type="entry name" value="Pentapeptide_3"/>
    <property type="match status" value="1"/>
</dbReference>
<sequence length="385" mass="44854">MKKVLQYFLFFAGCLGWVLPLPAQQMFDYSKREYTRDFKLDFLISQNIPDQEILYKDRLRVLDQTLKAQSTIFLGDFVAERVKFEKTVNLSNATFSKNANFYGARFDSLVNFSKASFQDLAIFEAVSFRDTVDFSKAVFQKKLLLSDASFAKVVSFSGAQLPQHILLVNVKVKNGAVLDFRKVKQAKVLYKIDIRKADVQSMIFDYTKFQIYFDSEYASSELDDYTYMRQAYQQLIKQQEKYGFEAGYHKALAEYNAWKSGIQGYLDETGETEEKKYKSFLEFFESNNFWVNFWPFIILLIIYVWGIKYRKAIMRAGRTSAALSTPTISTSPPSPSKTVVLENEIVQNVKQGTQLWQSYQPDLTDQQTNFWTQYESLVRKAKNQR</sequence>
<evidence type="ECO:0000313" key="2">
    <source>
        <dbReference type="EMBL" id="EAY29333.1"/>
    </source>
</evidence>
<dbReference type="OrthoDB" id="1123130at2"/>
<dbReference type="eggNOG" id="COG1357">
    <property type="taxonomic scope" value="Bacteria"/>
</dbReference>
<proteinExistence type="predicted"/>
<accession>A1ZJN0</accession>
<dbReference type="InterPro" id="IPR001646">
    <property type="entry name" value="5peptide_repeat"/>
</dbReference>
<dbReference type="EMBL" id="AAWS01000011">
    <property type="protein sequence ID" value="EAY29333.1"/>
    <property type="molecule type" value="Genomic_DNA"/>
</dbReference>
<evidence type="ECO:0000313" key="3">
    <source>
        <dbReference type="Proteomes" id="UP000004095"/>
    </source>
</evidence>
<dbReference type="RefSeq" id="WP_002696316.1">
    <property type="nucleotide sequence ID" value="NZ_AAWS01000011.1"/>
</dbReference>
<dbReference type="AlphaFoldDB" id="A1ZJN0"/>
<dbReference type="Gene3D" id="2.160.20.80">
    <property type="entry name" value="E3 ubiquitin-protein ligase SopA"/>
    <property type="match status" value="1"/>
</dbReference>
<keyword evidence="1" id="KW-1133">Transmembrane helix</keyword>
<comment type="caution">
    <text evidence="2">The sequence shown here is derived from an EMBL/GenBank/DDBJ whole genome shotgun (WGS) entry which is preliminary data.</text>
</comment>
<protein>
    <recommendedName>
        <fullName evidence="4">Pentapeptide repeat-containing protein</fullName>
    </recommendedName>
</protein>
<keyword evidence="1" id="KW-0472">Membrane</keyword>
<keyword evidence="3" id="KW-1185">Reference proteome</keyword>
<keyword evidence="1" id="KW-0812">Transmembrane</keyword>
<evidence type="ECO:0000256" key="1">
    <source>
        <dbReference type="SAM" id="Phobius"/>
    </source>
</evidence>
<dbReference type="Proteomes" id="UP000004095">
    <property type="component" value="Unassembled WGS sequence"/>
</dbReference>
<organism evidence="2 3">
    <name type="scientific">Microscilla marina ATCC 23134</name>
    <dbReference type="NCBI Taxonomy" id="313606"/>
    <lineage>
        <taxon>Bacteria</taxon>
        <taxon>Pseudomonadati</taxon>
        <taxon>Bacteroidota</taxon>
        <taxon>Cytophagia</taxon>
        <taxon>Cytophagales</taxon>
        <taxon>Microscillaceae</taxon>
        <taxon>Microscilla</taxon>
    </lineage>
</organism>
<reference evidence="2 3" key="1">
    <citation type="submission" date="2007-01" db="EMBL/GenBank/DDBJ databases">
        <authorList>
            <person name="Haygood M."/>
            <person name="Podell S."/>
            <person name="Anderson C."/>
            <person name="Hopkinson B."/>
            <person name="Roe K."/>
            <person name="Barbeau K."/>
            <person name="Gaasterland T."/>
            <person name="Ferriera S."/>
            <person name="Johnson J."/>
            <person name="Kravitz S."/>
            <person name="Beeson K."/>
            <person name="Sutton G."/>
            <person name="Rogers Y.-H."/>
            <person name="Friedman R."/>
            <person name="Frazier M."/>
            <person name="Venter J.C."/>
        </authorList>
    </citation>
    <scope>NUCLEOTIDE SEQUENCE [LARGE SCALE GENOMIC DNA]</scope>
    <source>
        <strain evidence="2 3">ATCC 23134</strain>
    </source>
</reference>